<dbReference type="AlphaFoldDB" id="A0AAQ3S4I5"/>
<name>A0AAQ3S4I5_VIGMU</name>
<evidence type="ECO:0000256" key="1">
    <source>
        <dbReference type="SAM" id="Phobius"/>
    </source>
</evidence>
<protein>
    <submittedName>
        <fullName evidence="2">Uncharacterized protein</fullName>
    </submittedName>
</protein>
<feature type="non-terminal residue" evidence="2">
    <location>
        <position position="105"/>
    </location>
</feature>
<organism evidence="2 3">
    <name type="scientific">Vigna mungo</name>
    <name type="common">Black gram</name>
    <name type="synonym">Phaseolus mungo</name>
    <dbReference type="NCBI Taxonomy" id="3915"/>
    <lineage>
        <taxon>Eukaryota</taxon>
        <taxon>Viridiplantae</taxon>
        <taxon>Streptophyta</taxon>
        <taxon>Embryophyta</taxon>
        <taxon>Tracheophyta</taxon>
        <taxon>Spermatophyta</taxon>
        <taxon>Magnoliopsida</taxon>
        <taxon>eudicotyledons</taxon>
        <taxon>Gunneridae</taxon>
        <taxon>Pentapetalae</taxon>
        <taxon>rosids</taxon>
        <taxon>fabids</taxon>
        <taxon>Fabales</taxon>
        <taxon>Fabaceae</taxon>
        <taxon>Papilionoideae</taxon>
        <taxon>50 kb inversion clade</taxon>
        <taxon>NPAAA clade</taxon>
        <taxon>indigoferoid/millettioid clade</taxon>
        <taxon>Phaseoleae</taxon>
        <taxon>Vigna</taxon>
    </lineage>
</organism>
<dbReference type="Proteomes" id="UP001374535">
    <property type="component" value="Chromosome 4"/>
</dbReference>
<feature type="transmembrane region" description="Helical" evidence="1">
    <location>
        <begin position="46"/>
        <end position="66"/>
    </location>
</feature>
<sequence length="105" mass="12207">MSYAKSSTIEYSNLFSFCSISRKLIIFLFCSFFFKTHASLPTIKRFIIVQHCIFLQLSIVIAFSIFCFLSLFFLSFCIISLLFPLSQSSYIIFPLLSQEFDSLFT</sequence>
<proteinExistence type="predicted"/>
<keyword evidence="1" id="KW-1133">Transmembrane helix</keyword>
<reference evidence="2 3" key="1">
    <citation type="journal article" date="2023" name="Life. Sci Alliance">
        <title>Evolutionary insights into 3D genome organization and epigenetic landscape of Vigna mungo.</title>
        <authorList>
            <person name="Junaid A."/>
            <person name="Singh B."/>
            <person name="Bhatia S."/>
        </authorList>
    </citation>
    <scope>NUCLEOTIDE SEQUENCE [LARGE SCALE GENOMIC DNA]</scope>
    <source>
        <strain evidence="2">Urdbean</strain>
    </source>
</reference>
<gene>
    <name evidence="2" type="ORF">V8G54_013092</name>
</gene>
<keyword evidence="1" id="KW-0472">Membrane</keyword>
<keyword evidence="3" id="KW-1185">Reference proteome</keyword>
<feature type="transmembrane region" description="Helical" evidence="1">
    <location>
        <begin position="72"/>
        <end position="96"/>
    </location>
</feature>
<evidence type="ECO:0000313" key="2">
    <source>
        <dbReference type="EMBL" id="WVZ15526.1"/>
    </source>
</evidence>
<keyword evidence="1" id="KW-0812">Transmembrane</keyword>
<dbReference type="EMBL" id="CP144697">
    <property type="protein sequence ID" value="WVZ15526.1"/>
    <property type="molecule type" value="Genomic_DNA"/>
</dbReference>
<feature type="transmembrane region" description="Helical" evidence="1">
    <location>
        <begin position="14"/>
        <end position="34"/>
    </location>
</feature>
<evidence type="ECO:0000313" key="3">
    <source>
        <dbReference type="Proteomes" id="UP001374535"/>
    </source>
</evidence>
<accession>A0AAQ3S4I5</accession>